<reference evidence="1 2" key="1">
    <citation type="submission" date="2020-04" db="EMBL/GenBank/DDBJ databases">
        <authorList>
            <person name="De Canck E."/>
        </authorList>
    </citation>
    <scope>NUCLEOTIDE SEQUENCE [LARGE SCALE GENOMIC DNA]</scope>
    <source>
        <strain evidence="1 2">LMG 28688</strain>
    </source>
</reference>
<dbReference type="Proteomes" id="UP000494119">
    <property type="component" value="Unassembled WGS sequence"/>
</dbReference>
<accession>A0A6J5FWY6</accession>
<keyword evidence="2" id="KW-1185">Reference proteome</keyword>
<evidence type="ECO:0000313" key="1">
    <source>
        <dbReference type="EMBL" id="CAB3788906.1"/>
    </source>
</evidence>
<name>A0A6J5FWY6_9BURK</name>
<organism evidence="1 2">
    <name type="scientific">Paraburkholderia caffeinitolerans</name>
    <dbReference type="NCBI Taxonomy" id="1723730"/>
    <lineage>
        <taxon>Bacteria</taxon>
        <taxon>Pseudomonadati</taxon>
        <taxon>Pseudomonadota</taxon>
        <taxon>Betaproteobacteria</taxon>
        <taxon>Burkholderiales</taxon>
        <taxon>Burkholderiaceae</taxon>
        <taxon>Paraburkholderia</taxon>
    </lineage>
</organism>
<proteinExistence type="predicted"/>
<sequence>MSSRAISQTGNKAMPYPQTRTDAPRAAIMGMCGGAPRIQLLPPGEQPVGQQGRAVGKGRRRCAKQRGSCTAASGLSSVAVVFYKEILDHRGFPHRCVLMRVPGESVERDDAIAGAIFEFERIQCVSHWNIAADGYEVETQSAVV</sequence>
<dbReference type="AlphaFoldDB" id="A0A6J5FWY6"/>
<gene>
    <name evidence="1" type="ORF">LMG28688_02782</name>
</gene>
<dbReference type="EMBL" id="CADIKL010000011">
    <property type="protein sequence ID" value="CAB3788906.1"/>
    <property type="molecule type" value="Genomic_DNA"/>
</dbReference>
<evidence type="ECO:0000313" key="2">
    <source>
        <dbReference type="Proteomes" id="UP000494119"/>
    </source>
</evidence>
<protein>
    <submittedName>
        <fullName evidence="1">Uncharacterized protein</fullName>
    </submittedName>
</protein>